<organism evidence="2 3">
    <name type="scientific">Williamsia deligens</name>
    <dbReference type="NCBI Taxonomy" id="321325"/>
    <lineage>
        <taxon>Bacteria</taxon>
        <taxon>Bacillati</taxon>
        <taxon>Actinomycetota</taxon>
        <taxon>Actinomycetes</taxon>
        <taxon>Mycobacteriales</taxon>
        <taxon>Nocardiaceae</taxon>
        <taxon>Williamsia</taxon>
    </lineage>
</organism>
<dbReference type="EMBL" id="JBHTIL010000001">
    <property type="protein sequence ID" value="MFD0925484.1"/>
    <property type="molecule type" value="Genomic_DNA"/>
</dbReference>
<dbReference type="InterPro" id="IPR001387">
    <property type="entry name" value="Cro/C1-type_HTH"/>
</dbReference>
<evidence type="ECO:0000313" key="3">
    <source>
        <dbReference type="Proteomes" id="UP001597068"/>
    </source>
</evidence>
<evidence type="ECO:0000259" key="1">
    <source>
        <dbReference type="PROSITE" id="PS50943"/>
    </source>
</evidence>
<gene>
    <name evidence="2" type="ORF">ACFQ04_07010</name>
</gene>
<feature type="domain" description="HTH cro/C1-type" evidence="1">
    <location>
        <begin position="35"/>
        <end position="82"/>
    </location>
</feature>
<dbReference type="PANTHER" id="PTHR35010:SF2">
    <property type="entry name" value="BLL4672 PROTEIN"/>
    <property type="match status" value="1"/>
</dbReference>
<dbReference type="Gene3D" id="3.30.450.180">
    <property type="match status" value="1"/>
</dbReference>
<dbReference type="SMART" id="SM00530">
    <property type="entry name" value="HTH_XRE"/>
    <property type="match status" value="1"/>
</dbReference>
<dbReference type="SUPFAM" id="SSF47413">
    <property type="entry name" value="lambda repressor-like DNA-binding domains"/>
    <property type="match status" value="1"/>
</dbReference>
<name>A0ABW3G9S8_9NOCA</name>
<dbReference type="RefSeq" id="WP_253646570.1">
    <property type="nucleotide sequence ID" value="NZ_BAAAMO010000002.1"/>
</dbReference>
<proteinExistence type="predicted"/>
<dbReference type="Pfam" id="PF13560">
    <property type="entry name" value="HTH_31"/>
    <property type="match status" value="1"/>
</dbReference>
<dbReference type="CDD" id="cd00093">
    <property type="entry name" value="HTH_XRE"/>
    <property type="match status" value="1"/>
</dbReference>
<dbReference type="Proteomes" id="UP001597068">
    <property type="component" value="Unassembled WGS sequence"/>
</dbReference>
<dbReference type="Pfam" id="PF17765">
    <property type="entry name" value="MLTR_LBD"/>
    <property type="match status" value="1"/>
</dbReference>
<keyword evidence="3" id="KW-1185">Reference proteome</keyword>
<dbReference type="PROSITE" id="PS50943">
    <property type="entry name" value="HTH_CROC1"/>
    <property type="match status" value="1"/>
</dbReference>
<dbReference type="PANTHER" id="PTHR35010">
    <property type="entry name" value="BLL4672 PROTEIN-RELATED"/>
    <property type="match status" value="1"/>
</dbReference>
<dbReference type="Gene3D" id="1.10.260.40">
    <property type="entry name" value="lambda repressor-like DNA-binding domains"/>
    <property type="match status" value="1"/>
</dbReference>
<evidence type="ECO:0000313" key="2">
    <source>
        <dbReference type="EMBL" id="MFD0925484.1"/>
    </source>
</evidence>
<accession>A0ABW3G9S8</accession>
<protein>
    <submittedName>
        <fullName evidence="2">Helix-turn-helix transcriptional regulator</fullName>
    </submittedName>
</protein>
<sequence length="292" mass="32285">MDTRAEIKDFLTTRRGRLRPEQVGLPAGSDRRVPGLRRSEVATLAGLSVEYYSRIERGDLAGVSDSVLSALARTLELDDAEHDHLLDLAHAATPSTRARPSTPSRPTAVRPPLQAMLDAITGAAAFVCTASQDMIATNHLARALYSDMYIATERPVNHSRFIFLDPRSHTTYPNWQRAADTNVAILRTESGRFPRDRALAQVIGELSMRSDEFRSRWSAHQVRRHVSGVKTFHHSAVGDIELGYEVMPLPGDIGLTLTVYTPAPDSAAEESMRLLGSWLARDHQTPRSTHST</sequence>
<dbReference type="InterPro" id="IPR010982">
    <property type="entry name" value="Lambda_DNA-bd_dom_sf"/>
</dbReference>
<reference evidence="3" key="1">
    <citation type="journal article" date="2019" name="Int. J. Syst. Evol. Microbiol.">
        <title>The Global Catalogue of Microorganisms (GCM) 10K type strain sequencing project: providing services to taxonomists for standard genome sequencing and annotation.</title>
        <authorList>
            <consortium name="The Broad Institute Genomics Platform"/>
            <consortium name="The Broad Institute Genome Sequencing Center for Infectious Disease"/>
            <person name="Wu L."/>
            <person name="Ma J."/>
        </authorList>
    </citation>
    <scope>NUCLEOTIDE SEQUENCE [LARGE SCALE GENOMIC DNA]</scope>
    <source>
        <strain evidence="3">CCUG 50873</strain>
    </source>
</reference>
<comment type="caution">
    <text evidence="2">The sequence shown here is derived from an EMBL/GenBank/DDBJ whole genome shotgun (WGS) entry which is preliminary data.</text>
</comment>
<dbReference type="InterPro" id="IPR041413">
    <property type="entry name" value="MLTR_LBD"/>
</dbReference>